<feature type="transmembrane region" description="Helical" evidence="5">
    <location>
        <begin position="293"/>
        <end position="310"/>
    </location>
</feature>
<evidence type="ECO:0000256" key="5">
    <source>
        <dbReference type="SAM" id="Phobius"/>
    </source>
</evidence>
<feature type="transmembrane region" description="Helical" evidence="5">
    <location>
        <begin position="208"/>
        <end position="225"/>
    </location>
</feature>
<feature type="transmembrane region" description="Helical" evidence="5">
    <location>
        <begin position="36"/>
        <end position="58"/>
    </location>
</feature>
<evidence type="ECO:0000256" key="2">
    <source>
        <dbReference type="ARBA" id="ARBA00022692"/>
    </source>
</evidence>
<dbReference type="NCBIfam" id="TIGR00803">
    <property type="entry name" value="nst"/>
    <property type="match status" value="1"/>
</dbReference>
<dbReference type="eggNOG" id="KOG2234">
    <property type="taxonomic scope" value="Eukaryota"/>
</dbReference>
<organism evidence="6 7">
    <name type="scientific">Emiliania huxleyi (strain CCMP1516)</name>
    <dbReference type="NCBI Taxonomy" id="280463"/>
    <lineage>
        <taxon>Eukaryota</taxon>
        <taxon>Haptista</taxon>
        <taxon>Haptophyta</taxon>
        <taxon>Prymnesiophyceae</taxon>
        <taxon>Isochrysidales</taxon>
        <taxon>Noelaerhabdaceae</taxon>
        <taxon>Emiliania</taxon>
    </lineage>
</organism>
<dbReference type="SUPFAM" id="SSF103481">
    <property type="entry name" value="Multidrug resistance efflux transporter EmrE"/>
    <property type="match status" value="1"/>
</dbReference>
<evidence type="ECO:0000313" key="7">
    <source>
        <dbReference type="Proteomes" id="UP000013827"/>
    </source>
</evidence>
<dbReference type="InterPro" id="IPR037185">
    <property type="entry name" value="EmrE-like"/>
</dbReference>
<dbReference type="RefSeq" id="XP_005789116.1">
    <property type="nucleotide sequence ID" value="XM_005789059.1"/>
</dbReference>
<feature type="transmembrane region" description="Helical" evidence="5">
    <location>
        <begin position="79"/>
        <end position="102"/>
    </location>
</feature>
<comment type="subcellular location">
    <subcellularLocation>
        <location evidence="1">Membrane</location>
        <topology evidence="1">Multi-pass membrane protein</topology>
    </subcellularLocation>
</comment>
<feature type="transmembrane region" description="Helical" evidence="5">
    <location>
        <begin position="265"/>
        <end position="286"/>
    </location>
</feature>
<evidence type="ECO:0000313" key="6">
    <source>
        <dbReference type="EnsemblProtists" id="EOD36687"/>
    </source>
</evidence>
<sequence>MVSFTGWVALATFVAQNTAAALLMRYAKTRMEPYNSAVAVLLQEVALKLPISVVLFAVECGGFGQMVQKIRRDFSERPLEWAQLSVPALLYLVTNISVYVGYDNLEAALGMVMYQSKIVFTAIFSVTLLNKKISVNQWCGGGAPARALSPGRRHGGGRSLAAAAEKNRVVGMGAFLLAAVCTSFASVYFEKMIKSDSKPSLWLRNLQLAMYSGVIAVAGLLINDYDEIARQGPLHGFGFWTWCAVLNNALGGLLVAVIIKYADNILRSFAQGLAIVSGAVGSYLLFDFQITAQFMLGVVLVIGAVFLYGAQASTPTELCEQLALSCLASVAPSRGDSALSDASADAPLKPAAYASVQPTEPHTADEVEEP</sequence>
<feature type="transmembrane region" description="Helical" evidence="5">
    <location>
        <begin position="237"/>
        <end position="259"/>
    </location>
</feature>
<reference evidence="6" key="2">
    <citation type="submission" date="2024-10" db="UniProtKB">
        <authorList>
            <consortium name="EnsemblProtists"/>
        </authorList>
    </citation>
    <scope>IDENTIFICATION</scope>
</reference>
<evidence type="ECO:0000256" key="3">
    <source>
        <dbReference type="ARBA" id="ARBA00022989"/>
    </source>
</evidence>
<dbReference type="EnsemblProtists" id="EOD36687">
    <property type="protein sequence ID" value="EOD36687"/>
    <property type="gene ID" value="EMIHUDRAFT_62969"/>
</dbReference>
<dbReference type="PaxDb" id="2903-EOD36687"/>
<keyword evidence="2 5" id="KW-0812">Transmembrane</keyword>
<dbReference type="PIRSF" id="PIRSF005799">
    <property type="entry name" value="UDP-gal_transpt"/>
    <property type="match status" value="1"/>
</dbReference>
<keyword evidence="3 5" id="KW-1133">Transmembrane helix</keyword>
<dbReference type="Proteomes" id="UP000013827">
    <property type="component" value="Unassembled WGS sequence"/>
</dbReference>
<evidence type="ECO:0000256" key="4">
    <source>
        <dbReference type="ARBA" id="ARBA00023136"/>
    </source>
</evidence>
<feature type="transmembrane region" description="Helical" evidence="5">
    <location>
        <begin position="108"/>
        <end position="129"/>
    </location>
</feature>
<dbReference type="GO" id="GO:0015165">
    <property type="term" value="F:pyrimidine nucleotide-sugar transmembrane transporter activity"/>
    <property type="evidence" value="ECO:0007669"/>
    <property type="project" value="InterPro"/>
</dbReference>
<accession>A0A0D3KLQ2</accession>
<keyword evidence="4 5" id="KW-0472">Membrane</keyword>
<protein>
    <submittedName>
        <fullName evidence="6">Uncharacterized protein</fullName>
    </submittedName>
</protein>
<dbReference type="GeneID" id="17281955"/>
<proteinExistence type="predicted"/>
<reference evidence="7" key="1">
    <citation type="journal article" date="2013" name="Nature">
        <title>Pan genome of the phytoplankton Emiliania underpins its global distribution.</title>
        <authorList>
            <person name="Read B.A."/>
            <person name="Kegel J."/>
            <person name="Klute M.J."/>
            <person name="Kuo A."/>
            <person name="Lefebvre S.C."/>
            <person name="Maumus F."/>
            <person name="Mayer C."/>
            <person name="Miller J."/>
            <person name="Monier A."/>
            <person name="Salamov A."/>
            <person name="Young J."/>
            <person name="Aguilar M."/>
            <person name="Claverie J.M."/>
            <person name="Frickenhaus S."/>
            <person name="Gonzalez K."/>
            <person name="Herman E.K."/>
            <person name="Lin Y.C."/>
            <person name="Napier J."/>
            <person name="Ogata H."/>
            <person name="Sarno A.F."/>
            <person name="Shmutz J."/>
            <person name="Schroeder D."/>
            <person name="de Vargas C."/>
            <person name="Verret F."/>
            <person name="von Dassow P."/>
            <person name="Valentin K."/>
            <person name="Van de Peer Y."/>
            <person name="Wheeler G."/>
            <person name="Dacks J.B."/>
            <person name="Delwiche C.F."/>
            <person name="Dyhrman S.T."/>
            <person name="Glockner G."/>
            <person name="John U."/>
            <person name="Richards T."/>
            <person name="Worden A.Z."/>
            <person name="Zhang X."/>
            <person name="Grigoriev I.V."/>
            <person name="Allen A.E."/>
            <person name="Bidle K."/>
            <person name="Borodovsky M."/>
            <person name="Bowler C."/>
            <person name="Brownlee C."/>
            <person name="Cock J.M."/>
            <person name="Elias M."/>
            <person name="Gladyshev V.N."/>
            <person name="Groth M."/>
            <person name="Guda C."/>
            <person name="Hadaegh A."/>
            <person name="Iglesias-Rodriguez M.D."/>
            <person name="Jenkins J."/>
            <person name="Jones B.M."/>
            <person name="Lawson T."/>
            <person name="Leese F."/>
            <person name="Lindquist E."/>
            <person name="Lobanov A."/>
            <person name="Lomsadze A."/>
            <person name="Malik S.B."/>
            <person name="Marsh M.E."/>
            <person name="Mackinder L."/>
            <person name="Mock T."/>
            <person name="Mueller-Roeber B."/>
            <person name="Pagarete A."/>
            <person name="Parker M."/>
            <person name="Probert I."/>
            <person name="Quesneville H."/>
            <person name="Raines C."/>
            <person name="Rensing S.A."/>
            <person name="Riano-Pachon D.M."/>
            <person name="Richier S."/>
            <person name="Rokitta S."/>
            <person name="Shiraiwa Y."/>
            <person name="Soanes D.M."/>
            <person name="van der Giezen M."/>
            <person name="Wahlund T.M."/>
            <person name="Williams B."/>
            <person name="Wilson W."/>
            <person name="Wolfe G."/>
            <person name="Wurch L.L."/>
        </authorList>
    </citation>
    <scope>NUCLEOTIDE SEQUENCE</scope>
</reference>
<feature type="transmembrane region" description="Helical" evidence="5">
    <location>
        <begin position="169"/>
        <end position="188"/>
    </location>
</feature>
<evidence type="ECO:0000256" key="1">
    <source>
        <dbReference type="ARBA" id="ARBA00004141"/>
    </source>
</evidence>
<dbReference type="Pfam" id="PF04142">
    <property type="entry name" value="Nuc_sug_transp"/>
    <property type="match status" value="1"/>
</dbReference>
<dbReference type="OMA" id="EMKPMLP"/>
<name>A0A0D3KLQ2_EMIH1</name>
<dbReference type="AlphaFoldDB" id="A0A0D3KLQ2"/>
<dbReference type="KEGG" id="ehx:EMIHUDRAFT_62969"/>
<dbReference type="GO" id="GO:0000139">
    <property type="term" value="C:Golgi membrane"/>
    <property type="evidence" value="ECO:0007669"/>
    <property type="project" value="InterPro"/>
</dbReference>
<dbReference type="HOGENOM" id="CLU_024645_1_3_1"/>
<dbReference type="InterPro" id="IPR007271">
    <property type="entry name" value="Nuc_sug_transpt"/>
</dbReference>
<keyword evidence="7" id="KW-1185">Reference proteome</keyword>
<dbReference type="PANTHER" id="PTHR10231">
    <property type="entry name" value="NUCLEOTIDE-SUGAR TRANSMEMBRANE TRANSPORTER"/>
    <property type="match status" value="1"/>
</dbReference>